<dbReference type="Gene3D" id="2.40.160.60">
    <property type="entry name" value="Outer membrane protein transport protein (OMPP1/FadL/TodX)"/>
    <property type="match status" value="1"/>
</dbReference>
<comment type="subcellular location">
    <subcellularLocation>
        <location evidence="1">Cell outer membrane</location>
        <topology evidence="1">Multi-pass membrane protein</topology>
    </subcellularLocation>
</comment>
<keyword evidence="5 8" id="KW-0732">Signal</keyword>
<gene>
    <name evidence="9" type="ordered locus">Dde_0339</name>
</gene>
<dbReference type="AlphaFoldDB" id="Q316K6"/>
<dbReference type="SUPFAM" id="SSF56935">
    <property type="entry name" value="Porins"/>
    <property type="match status" value="1"/>
</dbReference>
<feature type="chain" id="PRO_5004219907" evidence="8">
    <location>
        <begin position="26"/>
        <end position="409"/>
    </location>
</feature>
<dbReference type="eggNOG" id="COG2067">
    <property type="taxonomic scope" value="Bacteria"/>
</dbReference>
<proteinExistence type="inferred from homology"/>
<dbReference type="HOGENOM" id="CLU_035981_2_1_7"/>
<dbReference type="GO" id="GO:0009279">
    <property type="term" value="C:cell outer membrane"/>
    <property type="evidence" value="ECO:0007669"/>
    <property type="project" value="UniProtKB-SubCell"/>
</dbReference>
<dbReference type="STRING" id="207559.Dde_0339"/>
<dbReference type="InterPro" id="IPR005017">
    <property type="entry name" value="OMPP1/FadL/TodX"/>
</dbReference>
<keyword evidence="10" id="KW-1185">Reference proteome</keyword>
<dbReference type="KEGG" id="dde:Dde_0339"/>
<evidence type="ECO:0000256" key="6">
    <source>
        <dbReference type="ARBA" id="ARBA00023136"/>
    </source>
</evidence>
<keyword evidence="6" id="KW-0472">Membrane</keyword>
<evidence type="ECO:0000313" key="10">
    <source>
        <dbReference type="Proteomes" id="UP000002710"/>
    </source>
</evidence>
<evidence type="ECO:0000256" key="7">
    <source>
        <dbReference type="ARBA" id="ARBA00023237"/>
    </source>
</evidence>
<dbReference type="GO" id="GO:0015483">
    <property type="term" value="F:long-chain fatty acid transporting porin activity"/>
    <property type="evidence" value="ECO:0007669"/>
    <property type="project" value="TreeGrafter"/>
</dbReference>
<dbReference type="Pfam" id="PF03349">
    <property type="entry name" value="Toluene_X"/>
    <property type="match status" value="1"/>
</dbReference>
<evidence type="ECO:0000313" key="9">
    <source>
        <dbReference type="EMBL" id="ABB37140.1"/>
    </source>
</evidence>
<dbReference type="PANTHER" id="PTHR35093">
    <property type="entry name" value="OUTER MEMBRANE PROTEIN NMB0088-RELATED"/>
    <property type="match status" value="1"/>
</dbReference>
<dbReference type="Proteomes" id="UP000002710">
    <property type="component" value="Chromosome"/>
</dbReference>
<evidence type="ECO:0000256" key="3">
    <source>
        <dbReference type="ARBA" id="ARBA00022452"/>
    </source>
</evidence>
<evidence type="ECO:0000256" key="5">
    <source>
        <dbReference type="ARBA" id="ARBA00022729"/>
    </source>
</evidence>
<evidence type="ECO:0000256" key="1">
    <source>
        <dbReference type="ARBA" id="ARBA00004571"/>
    </source>
</evidence>
<reference evidence="9 10" key="1">
    <citation type="journal article" date="2011" name="J. Bacteriol.">
        <title>Complete genome sequence and updated annotation of Desulfovibrio alaskensis G20.</title>
        <authorList>
            <person name="Hauser L.J."/>
            <person name="Land M.L."/>
            <person name="Brown S.D."/>
            <person name="Larimer F."/>
            <person name="Keller K.L."/>
            <person name="Rapp-Giles B.J."/>
            <person name="Price M.N."/>
            <person name="Lin M."/>
            <person name="Bruce D.C."/>
            <person name="Detter J.C."/>
            <person name="Tapia R."/>
            <person name="Han C.S."/>
            <person name="Goodwin L.A."/>
            <person name="Cheng J.F."/>
            <person name="Pitluck S."/>
            <person name="Copeland A."/>
            <person name="Lucas S."/>
            <person name="Nolan M."/>
            <person name="Lapidus A.L."/>
            <person name="Palumbo A.V."/>
            <person name="Wall J.D."/>
        </authorList>
    </citation>
    <scope>NUCLEOTIDE SEQUENCE [LARGE SCALE GENOMIC DNA]</scope>
    <source>
        <strain evidence="10">ATCC BAA 1058 / DSM 17464 / G20</strain>
    </source>
</reference>
<sequence length="409" mass="44938">MRRFFIVCCLALSGMFLSLPHTARAAGFAMYEFSARGNALGGAMVARKASPSSIAFNPALITQLKGTQMAAGMTLVDPSATVEVKGQETVSAKKNYWAIPHAYATRQVNDALYYGVGVFSRFGLGNEYSKDWFGKDQLYYVGIQSLSVNPVMGLKLTDKLSVAFGIEAMWFDYEQKNIVEAGAGGRLDGRVNGESIGYGINLGIHYQPVEWLALGASWRSGIKQNLKGTGYFSGSGPLFSNWGDTDARGSVNLPDMLFLGVCVMPTDRLSIEAGAVRTGWTSYDKLVIDYNNPSVATTDKTTEWKDVWRFNVGVEYALNEMLDLRAGYVYDNSPLNENYLDFLVPANDRHLFSGGVGIHQGPWTLDLSYTYLLIKERTGSVTTTMGGENRVRFKDGDAHLVGMTLGYRF</sequence>
<dbReference type="PANTHER" id="PTHR35093:SF8">
    <property type="entry name" value="OUTER MEMBRANE PROTEIN NMB0088-RELATED"/>
    <property type="match status" value="1"/>
</dbReference>
<protein>
    <submittedName>
        <fullName evidence="9">Membrane protein involved in aromatic hydrocarbon degradation</fullName>
    </submittedName>
</protein>
<dbReference type="EMBL" id="CP000112">
    <property type="protein sequence ID" value="ABB37140.1"/>
    <property type="molecule type" value="Genomic_DNA"/>
</dbReference>
<evidence type="ECO:0000256" key="4">
    <source>
        <dbReference type="ARBA" id="ARBA00022692"/>
    </source>
</evidence>
<evidence type="ECO:0000256" key="8">
    <source>
        <dbReference type="SAM" id="SignalP"/>
    </source>
</evidence>
<evidence type="ECO:0000256" key="2">
    <source>
        <dbReference type="ARBA" id="ARBA00008163"/>
    </source>
</evidence>
<name>Q316K6_OLEA2</name>
<comment type="similarity">
    <text evidence="2">Belongs to the OmpP1/FadL family.</text>
</comment>
<accession>Q316K6</accession>
<keyword evidence="7" id="KW-0998">Cell outer membrane</keyword>
<organism evidence="9 10">
    <name type="scientific">Oleidesulfovibrio alaskensis (strain ATCC BAA-1058 / DSM 17464 / G20)</name>
    <name type="common">Desulfovibrio alaskensis</name>
    <dbReference type="NCBI Taxonomy" id="207559"/>
    <lineage>
        <taxon>Bacteria</taxon>
        <taxon>Pseudomonadati</taxon>
        <taxon>Thermodesulfobacteriota</taxon>
        <taxon>Desulfovibrionia</taxon>
        <taxon>Desulfovibrionales</taxon>
        <taxon>Desulfovibrionaceae</taxon>
        <taxon>Oleidesulfovibrio</taxon>
    </lineage>
</organism>
<keyword evidence="4" id="KW-0812">Transmembrane</keyword>
<feature type="signal peptide" evidence="8">
    <location>
        <begin position="1"/>
        <end position="25"/>
    </location>
</feature>
<keyword evidence="3" id="KW-1134">Transmembrane beta strand</keyword>